<dbReference type="Gene3D" id="3.40.30.10">
    <property type="entry name" value="Glutaredoxin"/>
    <property type="match status" value="1"/>
</dbReference>
<sequence length="443" mass="51028">MVFKYFFFIASLFLAINVEAQHNITGTLSPASHFKWIIAYQLQPGSLNYTANTPVEEGSFSLTMPPTAPAGIYRLVYAVPQEEFYFDVIYNGWEDITLDFDFNKGISFSNSQENILYHDYFSKISEVEQDIIKYYSERNSNKDVLSKLNKKLFALQNYYEVQTSGLFIEPFIKANHPYISDGNESVSSYVRNKNRQFFDHFSFENPVLQASKFITEKINNYVFTALPLERLSEDKLEKEMQVNVEDVVTKINGTSLPFKIKVLSELWREMVKNNHNDTADYIYNNHLKEMAIATNNGELINEIEAYNRLRIGAVAPEITWVDGYTEKKLSDLKGADTYVLVFWSSSCPHCLEQLPLLQQAMKNRKNTKVVAIGLEDDAVNWKKEIALLPTFIHGISLGKWESPYTSLYQIELTPTFYILDDKKRIVAKPSDVIEVKEVLNSLL</sequence>
<evidence type="ECO:0000313" key="4">
    <source>
        <dbReference type="Proteomes" id="UP000184231"/>
    </source>
</evidence>
<name>A0A1M6LLY8_9FLAO</name>
<dbReference type="SUPFAM" id="SSF52833">
    <property type="entry name" value="Thioredoxin-like"/>
    <property type="match status" value="1"/>
</dbReference>
<dbReference type="OrthoDB" id="6399635at2"/>
<feature type="domain" description="Thioredoxin" evidence="2">
    <location>
        <begin position="309"/>
        <end position="443"/>
    </location>
</feature>
<feature type="chain" id="PRO_5012861641" evidence="1">
    <location>
        <begin position="21"/>
        <end position="443"/>
    </location>
</feature>
<organism evidence="3 4">
    <name type="scientific">Arenibacter nanhaiticus</name>
    <dbReference type="NCBI Taxonomy" id="558155"/>
    <lineage>
        <taxon>Bacteria</taxon>
        <taxon>Pseudomonadati</taxon>
        <taxon>Bacteroidota</taxon>
        <taxon>Flavobacteriia</taxon>
        <taxon>Flavobacteriales</taxon>
        <taxon>Flavobacteriaceae</taxon>
        <taxon>Arenibacter</taxon>
    </lineage>
</organism>
<dbReference type="InterPro" id="IPR013766">
    <property type="entry name" value="Thioredoxin_domain"/>
</dbReference>
<dbReference type="CDD" id="cd02966">
    <property type="entry name" value="TlpA_like_family"/>
    <property type="match status" value="1"/>
</dbReference>
<dbReference type="STRING" id="558155.SAMN04487911_13236"/>
<proteinExistence type="predicted"/>
<gene>
    <name evidence="3" type="ORF">SAMN04487911_13236</name>
</gene>
<dbReference type="Pfam" id="PF00578">
    <property type="entry name" value="AhpC-TSA"/>
    <property type="match status" value="1"/>
</dbReference>
<keyword evidence="1" id="KW-0732">Signal</keyword>
<evidence type="ECO:0000259" key="2">
    <source>
        <dbReference type="PROSITE" id="PS51352"/>
    </source>
</evidence>
<keyword evidence="4" id="KW-1185">Reference proteome</keyword>
<protein>
    <submittedName>
        <fullName evidence="3">Thiol-disulfide isomerase or thioredoxin</fullName>
    </submittedName>
</protein>
<dbReference type="Proteomes" id="UP000184231">
    <property type="component" value="Unassembled WGS sequence"/>
</dbReference>
<dbReference type="PROSITE" id="PS51352">
    <property type="entry name" value="THIOREDOXIN_2"/>
    <property type="match status" value="1"/>
</dbReference>
<dbReference type="RefSeq" id="WP_072765652.1">
    <property type="nucleotide sequence ID" value="NZ_FQYX01000032.1"/>
</dbReference>
<keyword evidence="3" id="KW-0413">Isomerase</keyword>
<feature type="signal peptide" evidence="1">
    <location>
        <begin position="1"/>
        <end position="20"/>
    </location>
</feature>
<dbReference type="AlphaFoldDB" id="A0A1M6LLY8"/>
<dbReference type="InterPro" id="IPR036249">
    <property type="entry name" value="Thioredoxin-like_sf"/>
</dbReference>
<dbReference type="GO" id="GO:0016853">
    <property type="term" value="F:isomerase activity"/>
    <property type="evidence" value="ECO:0007669"/>
    <property type="project" value="UniProtKB-KW"/>
</dbReference>
<accession>A0A1M6LLY8</accession>
<dbReference type="InterPro" id="IPR000866">
    <property type="entry name" value="AhpC/TSA"/>
</dbReference>
<evidence type="ECO:0000313" key="3">
    <source>
        <dbReference type="EMBL" id="SHJ72236.1"/>
    </source>
</evidence>
<dbReference type="EMBL" id="FQYX01000032">
    <property type="protein sequence ID" value="SHJ72236.1"/>
    <property type="molecule type" value="Genomic_DNA"/>
</dbReference>
<evidence type="ECO:0000256" key="1">
    <source>
        <dbReference type="SAM" id="SignalP"/>
    </source>
</evidence>
<reference evidence="4" key="1">
    <citation type="submission" date="2016-11" db="EMBL/GenBank/DDBJ databases">
        <authorList>
            <person name="Varghese N."/>
            <person name="Submissions S."/>
        </authorList>
    </citation>
    <scope>NUCLEOTIDE SEQUENCE [LARGE SCALE GENOMIC DNA]</scope>
    <source>
        <strain evidence="4">CGMCC 1.8863</strain>
    </source>
</reference>